<evidence type="ECO:0000313" key="2">
    <source>
        <dbReference type="Proteomes" id="UP000524246"/>
    </source>
</evidence>
<reference evidence="1 2" key="1">
    <citation type="journal article" date="2020" name="Biotechnol. Biofuels">
        <title>New insights from the biogas microbiome by comprehensive genome-resolved metagenomics of nearly 1600 species originating from multiple anaerobic digesters.</title>
        <authorList>
            <person name="Campanaro S."/>
            <person name="Treu L."/>
            <person name="Rodriguez-R L.M."/>
            <person name="Kovalovszki A."/>
            <person name="Ziels R.M."/>
            <person name="Maus I."/>
            <person name="Zhu X."/>
            <person name="Kougias P.G."/>
            <person name="Basile A."/>
            <person name="Luo G."/>
            <person name="Schluter A."/>
            <person name="Konstantinidis K.T."/>
            <person name="Angelidaki I."/>
        </authorList>
    </citation>
    <scope>NUCLEOTIDE SEQUENCE [LARGE SCALE GENOMIC DNA]</scope>
    <source>
        <strain evidence="1">AS27yjCOA_65</strain>
    </source>
</reference>
<protein>
    <submittedName>
        <fullName evidence="1">Transposase</fullName>
    </submittedName>
</protein>
<sequence>MLHWEKDGYWLHYKRLEAGTFKVIFQDGHEIISGIDLGLLLSGMELARIKLRKSAENIFFSRS</sequence>
<evidence type="ECO:0000313" key="1">
    <source>
        <dbReference type="EMBL" id="NMC64194.1"/>
    </source>
</evidence>
<proteinExistence type="predicted"/>
<dbReference type="EMBL" id="JAAZON010000622">
    <property type="protein sequence ID" value="NMC64194.1"/>
    <property type="molecule type" value="Genomic_DNA"/>
</dbReference>
<organism evidence="1 2">
    <name type="scientific">SAR324 cluster bacterium</name>
    <dbReference type="NCBI Taxonomy" id="2024889"/>
    <lineage>
        <taxon>Bacteria</taxon>
        <taxon>Deltaproteobacteria</taxon>
        <taxon>SAR324 cluster</taxon>
    </lineage>
</organism>
<gene>
    <name evidence="1" type="ORF">GYA55_13600</name>
</gene>
<dbReference type="Pfam" id="PF05717">
    <property type="entry name" value="TnpB_IS66"/>
    <property type="match status" value="1"/>
</dbReference>
<comment type="caution">
    <text evidence="1">The sequence shown here is derived from an EMBL/GenBank/DDBJ whole genome shotgun (WGS) entry which is preliminary data.</text>
</comment>
<dbReference type="Proteomes" id="UP000524246">
    <property type="component" value="Unassembled WGS sequence"/>
</dbReference>
<dbReference type="InterPro" id="IPR008878">
    <property type="entry name" value="Transposase_IS66_Orf2"/>
</dbReference>
<accession>A0A7X9FUT7</accession>
<dbReference type="AlphaFoldDB" id="A0A7X9FUT7"/>
<name>A0A7X9FUT7_9DELT</name>